<evidence type="ECO:0000256" key="2">
    <source>
        <dbReference type="SAM" id="SignalP"/>
    </source>
</evidence>
<dbReference type="Pfam" id="PF14172">
    <property type="entry name" value="DUF4309"/>
    <property type="match status" value="1"/>
</dbReference>
<dbReference type="RefSeq" id="WP_002082626.1">
    <property type="nucleotide sequence ID" value="NZ_KB976537.1"/>
</dbReference>
<dbReference type="AlphaFoldDB" id="A0A9W5QU97"/>
<accession>A0A9W5QU97</accession>
<name>A0A9W5QU97_BACCE</name>
<keyword evidence="3" id="KW-0449">Lipoprotein</keyword>
<gene>
    <name evidence="3" type="ORF">IGM_03315</name>
</gene>
<comment type="caution">
    <text evidence="3">The sequence shown here is derived from an EMBL/GenBank/DDBJ whole genome shotgun (WGS) entry which is preliminary data.</text>
</comment>
<dbReference type="Proteomes" id="UP000014009">
    <property type="component" value="Unassembled WGS sequence"/>
</dbReference>
<dbReference type="InterPro" id="IPR025453">
    <property type="entry name" value="DUF4309"/>
</dbReference>
<keyword evidence="2" id="KW-0732">Signal</keyword>
<reference evidence="3 4" key="1">
    <citation type="submission" date="2012-12" db="EMBL/GenBank/DDBJ databases">
        <title>The Genome Sequence of Bacillus cereus HuB4-4.</title>
        <authorList>
            <consortium name="The Broad Institute Genome Sequencing Platform"/>
            <consortium name="The Broad Institute Genome Sequencing Center for Infectious Disease"/>
            <person name="Feldgarden M."/>
            <person name="Van der Auwera G.A."/>
            <person name="Mahillon J."/>
            <person name="Duprez V."/>
            <person name="Timmery S."/>
            <person name="Mattelet C."/>
            <person name="Dierick K."/>
            <person name="Sun M."/>
            <person name="Yu Z."/>
            <person name="Zhu L."/>
            <person name="Hu X."/>
            <person name="Shank E.B."/>
            <person name="Swiecicka I."/>
            <person name="Hansen B.M."/>
            <person name="Andrup L."/>
            <person name="Walker B."/>
            <person name="Young S.K."/>
            <person name="Zeng Q."/>
            <person name="Gargeya S."/>
            <person name="Fitzgerald M."/>
            <person name="Haas B."/>
            <person name="Abouelleil A."/>
            <person name="Alvarado L."/>
            <person name="Arachchi H.M."/>
            <person name="Berlin A.M."/>
            <person name="Chapman S.B."/>
            <person name="Dewar J."/>
            <person name="Goldberg J."/>
            <person name="Griggs A."/>
            <person name="Gujja S."/>
            <person name="Hansen M."/>
            <person name="Howarth C."/>
            <person name="Imamovic A."/>
            <person name="Larimer J."/>
            <person name="McCowan C."/>
            <person name="Murphy C."/>
            <person name="Neiman D."/>
            <person name="Pearson M."/>
            <person name="Priest M."/>
            <person name="Roberts A."/>
            <person name="Saif S."/>
            <person name="Shea T."/>
            <person name="Sisk P."/>
            <person name="Sykes S."/>
            <person name="Wortman J."/>
            <person name="Nusbaum C."/>
            <person name="Birren B."/>
        </authorList>
    </citation>
    <scope>NUCLEOTIDE SEQUENCE [LARGE SCALE GENOMIC DNA]</scope>
    <source>
        <strain evidence="3 4">HuB4-4</strain>
    </source>
</reference>
<feature type="signal peptide" evidence="2">
    <location>
        <begin position="1"/>
        <end position="22"/>
    </location>
</feature>
<evidence type="ECO:0000313" key="3">
    <source>
        <dbReference type="EMBL" id="EOP87936.1"/>
    </source>
</evidence>
<feature type="compositionally biased region" description="Low complexity" evidence="1">
    <location>
        <begin position="38"/>
        <end position="48"/>
    </location>
</feature>
<feature type="compositionally biased region" description="Basic and acidic residues" evidence="1">
    <location>
        <begin position="49"/>
        <end position="74"/>
    </location>
</feature>
<evidence type="ECO:0000313" key="4">
    <source>
        <dbReference type="Proteomes" id="UP000014009"/>
    </source>
</evidence>
<dbReference type="EMBL" id="AHEF01000060">
    <property type="protein sequence ID" value="EOP87936.1"/>
    <property type="molecule type" value="Genomic_DNA"/>
</dbReference>
<evidence type="ECO:0000256" key="1">
    <source>
        <dbReference type="SAM" id="MobiDB-lite"/>
    </source>
</evidence>
<dbReference type="PROSITE" id="PS51257">
    <property type="entry name" value="PROKAR_LIPOPROTEIN"/>
    <property type="match status" value="1"/>
</dbReference>
<sequence>MMKIYLKIVMLFLVFTCMFALAACKETDEKNETNPTLENNKNKQSNSSEEQKNLETKPSNEKTTKPSTEPDSKNRTFNQKSINHIKDLFELAKEGKVPNVPFGAHTGDIEEIEKAWGKANKTEQAGNGMYATFTNKNVVFGFNKGSQVFDVRSYHAELKSITLQEIEKALGKPSSVKGNGGDKIYVYKVNNQYELKFVIPKSTGNVDHISVFSPEDSINKMAG</sequence>
<proteinExistence type="predicted"/>
<feature type="region of interest" description="Disordered" evidence="1">
    <location>
        <begin position="29"/>
        <end position="78"/>
    </location>
</feature>
<feature type="chain" id="PRO_5040920955" evidence="2">
    <location>
        <begin position="23"/>
        <end position="223"/>
    </location>
</feature>
<organism evidence="3 4">
    <name type="scientific">Bacillus cereus HuB4-4</name>
    <dbReference type="NCBI Taxonomy" id="1053211"/>
    <lineage>
        <taxon>Bacteria</taxon>
        <taxon>Bacillati</taxon>
        <taxon>Bacillota</taxon>
        <taxon>Bacilli</taxon>
        <taxon>Bacillales</taxon>
        <taxon>Bacillaceae</taxon>
        <taxon>Bacillus</taxon>
        <taxon>Bacillus cereus group</taxon>
    </lineage>
</organism>
<protein>
    <submittedName>
        <fullName evidence="3">Lipoprotein</fullName>
    </submittedName>
</protein>